<dbReference type="SUPFAM" id="SSF56784">
    <property type="entry name" value="HAD-like"/>
    <property type="match status" value="1"/>
</dbReference>
<name>A0A0F9SF50_9ZZZZ</name>
<comment type="caution">
    <text evidence="1">The sequence shown here is derived from an EMBL/GenBank/DDBJ whole genome shotgun (WGS) entry which is preliminary data.</text>
</comment>
<accession>A0A0F9SF50</accession>
<dbReference type="AlphaFoldDB" id="A0A0F9SF50"/>
<dbReference type="Gene3D" id="3.40.50.1000">
    <property type="entry name" value="HAD superfamily/HAD-like"/>
    <property type="match status" value="1"/>
</dbReference>
<sequence>MDLKRIIAVDLDGTILKNKKPFMGADDFGKPERKVEDCLRFLKNHGFEILIHTTRVNPRLQGLAPALLRMRVSDALDAHKIPFDGIWTGPGKPLAEFYVDDRGVLYAGDWEKTMREILARAEKNFKNVY</sequence>
<protein>
    <recommendedName>
        <fullName evidence="2">Capsular biosynthesis protein</fullName>
    </recommendedName>
</protein>
<dbReference type="EMBL" id="LAZR01000473">
    <property type="protein sequence ID" value="KKN67500.1"/>
    <property type="molecule type" value="Genomic_DNA"/>
</dbReference>
<reference evidence="1" key="1">
    <citation type="journal article" date="2015" name="Nature">
        <title>Complex archaea that bridge the gap between prokaryotes and eukaryotes.</title>
        <authorList>
            <person name="Spang A."/>
            <person name="Saw J.H."/>
            <person name="Jorgensen S.L."/>
            <person name="Zaremba-Niedzwiedzka K."/>
            <person name="Martijn J."/>
            <person name="Lind A.E."/>
            <person name="van Eijk R."/>
            <person name="Schleper C."/>
            <person name="Guy L."/>
            <person name="Ettema T.J."/>
        </authorList>
    </citation>
    <scope>NUCLEOTIDE SEQUENCE</scope>
</reference>
<proteinExistence type="predicted"/>
<organism evidence="1">
    <name type="scientific">marine sediment metagenome</name>
    <dbReference type="NCBI Taxonomy" id="412755"/>
    <lineage>
        <taxon>unclassified sequences</taxon>
        <taxon>metagenomes</taxon>
        <taxon>ecological metagenomes</taxon>
    </lineage>
</organism>
<dbReference type="InterPro" id="IPR023214">
    <property type="entry name" value="HAD_sf"/>
</dbReference>
<gene>
    <name evidence="1" type="ORF">LCGC14_0460970</name>
</gene>
<dbReference type="InterPro" id="IPR036412">
    <property type="entry name" value="HAD-like_sf"/>
</dbReference>
<evidence type="ECO:0008006" key="2">
    <source>
        <dbReference type="Google" id="ProtNLM"/>
    </source>
</evidence>
<evidence type="ECO:0000313" key="1">
    <source>
        <dbReference type="EMBL" id="KKN67500.1"/>
    </source>
</evidence>